<evidence type="ECO:0000256" key="4">
    <source>
        <dbReference type="ARBA" id="ARBA00022499"/>
    </source>
</evidence>
<keyword evidence="7 14" id="KW-0863">Zinc-finger</keyword>
<keyword evidence="5" id="KW-0479">Metal-binding</keyword>
<keyword evidence="11" id="KW-0238">DNA-binding</keyword>
<dbReference type="SUPFAM" id="SSF57667">
    <property type="entry name" value="beta-beta-alpha zinc fingers"/>
    <property type="match status" value="3"/>
</dbReference>
<dbReference type="FunFam" id="3.30.160.60:FF:000361">
    <property type="entry name" value="Zinc finger protein 658"/>
    <property type="match status" value="1"/>
</dbReference>
<dbReference type="Gene3D" id="6.10.140.140">
    <property type="match status" value="1"/>
</dbReference>
<dbReference type="Ensembl" id="ENSRFET00010031002.1">
    <property type="protein sequence ID" value="ENSRFEP00010028553.1"/>
    <property type="gene ID" value="ENSRFEG00010018985.1"/>
</dbReference>
<evidence type="ECO:0000256" key="2">
    <source>
        <dbReference type="ARBA" id="ARBA00006991"/>
    </source>
</evidence>
<evidence type="ECO:0000256" key="9">
    <source>
        <dbReference type="ARBA" id="ARBA00022843"/>
    </source>
</evidence>
<evidence type="ECO:0000259" key="15">
    <source>
        <dbReference type="PROSITE" id="PS50157"/>
    </source>
</evidence>
<dbReference type="Pfam" id="PF01352">
    <property type="entry name" value="KRAB"/>
    <property type="match status" value="1"/>
</dbReference>
<evidence type="ECO:0000256" key="5">
    <source>
        <dbReference type="ARBA" id="ARBA00022723"/>
    </source>
</evidence>
<name>A0A671FSF7_RHIFE</name>
<dbReference type="SMART" id="SM00355">
    <property type="entry name" value="ZnF_C2H2"/>
    <property type="match status" value="5"/>
</dbReference>
<keyword evidence="12" id="KW-0804">Transcription</keyword>
<dbReference type="FunFam" id="3.30.160.60:FF:001498">
    <property type="entry name" value="Zinc finger protein 404"/>
    <property type="match status" value="1"/>
</dbReference>
<dbReference type="GeneTree" id="ENSGT00940000153505"/>
<dbReference type="PROSITE" id="PS50157">
    <property type="entry name" value="ZINC_FINGER_C2H2_2"/>
    <property type="match status" value="5"/>
</dbReference>
<evidence type="ECO:0000256" key="6">
    <source>
        <dbReference type="ARBA" id="ARBA00022737"/>
    </source>
</evidence>
<dbReference type="FunFam" id="3.30.160.60:FF:002343">
    <property type="entry name" value="Zinc finger protein 33A"/>
    <property type="match status" value="2"/>
</dbReference>
<reference evidence="17" key="2">
    <citation type="submission" date="2025-09" db="UniProtKB">
        <authorList>
            <consortium name="Ensembl"/>
        </authorList>
    </citation>
    <scope>IDENTIFICATION</scope>
</reference>
<evidence type="ECO:0000256" key="13">
    <source>
        <dbReference type="ARBA" id="ARBA00023242"/>
    </source>
</evidence>
<proteinExistence type="inferred from homology"/>
<dbReference type="Proteomes" id="UP000472240">
    <property type="component" value="Unplaced"/>
</dbReference>
<feature type="domain" description="C2H2-type" evidence="15">
    <location>
        <begin position="261"/>
        <end position="286"/>
    </location>
</feature>
<evidence type="ECO:0000256" key="12">
    <source>
        <dbReference type="ARBA" id="ARBA00023163"/>
    </source>
</evidence>
<evidence type="ECO:0000256" key="3">
    <source>
        <dbReference type="ARBA" id="ARBA00022491"/>
    </source>
</evidence>
<keyword evidence="8" id="KW-0862">Zinc</keyword>
<evidence type="ECO:0000256" key="11">
    <source>
        <dbReference type="ARBA" id="ARBA00023125"/>
    </source>
</evidence>
<comment type="subcellular location">
    <subcellularLocation>
        <location evidence="1">Nucleus</location>
    </subcellularLocation>
</comment>
<dbReference type="Pfam" id="PF00096">
    <property type="entry name" value="zf-C2H2"/>
    <property type="match status" value="4"/>
</dbReference>
<dbReference type="InterPro" id="IPR013087">
    <property type="entry name" value="Znf_C2H2_type"/>
</dbReference>
<feature type="domain" description="C2H2-type" evidence="15">
    <location>
        <begin position="287"/>
        <end position="314"/>
    </location>
</feature>
<evidence type="ECO:0000256" key="1">
    <source>
        <dbReference type="ARBA" id="ARBA00004123"/>
    </source>
</evidence>
<dbReference type="OMA" id="KNCHEDY"/>
<keyword evidence="9" id="KW-0832">Ubl conjugation</keyword>
<evidence type="ECO:0000256" key="7">
    <source>
        <dbReference type="ARBA" id="ARBA00022771"/>
    </source>
</evidence>
<comment type="similarity">
    <text evidence="2">Belongs to the krueppel C2H2-type zinc-finger protein family.</text>
</comment>
<dbReference type="PROSITE" id="PS50805">
    <property type="entry name" value="KRAB"/>
    <property type="match status" value="1"/>
</dbReference>
<dbReference type="SUPFAM" id="SSF109640">
    <property type="entry name" value="KRAB domain (Kruppel-associated box)"/>
    <property type="match status" value="1"/>
</dbReference>
<keyword evidence="4" id="KW-1017">Isopeptide bond</keyword>
<feature type="domain" description="C2H2-type" evidence="15">
    <location>
        <begin position="233"/>
        <end position="260"/>
    </location>
</feature>
<dbReference type="InterPro" id="IPR036051">
    <property type="entry name" value="KRAB_dom_sf"/>
</dbReference>
<dbReference type="PROSITE" id="PS00028">
    <property type="entry name" value="ZINC_FINGER_C2H2_1"/>
    <property type="match status" value="4"/>
</dbReference>
<dbReference type="InParanoid" id="A0A671FSF7"/>
<organism evidence="17 18">
    <name type="scientific">Rhinolophus ferrumequinum</name>
    <name type="common">Greater horseshoe bat</name>
    <dbReference type="NCBI Taxonomy" id="59479"/>
    <lineage>
        <taxon>Eukaryota</taxon>
        <taxon>Metazoa</taxon>
        <taxon>Chordata</taxon>
        <taxon>Craniata</taxon>
        <taxon>Vertebrata</taxon>
        <taxon>Euteleostomi</taxon>
        <taxon>Mammalia</taxon>
        <taxon>Eutheria</taxon>
        <taxon>Laurasiatheria</taxon>
        <taxon>Chiroptera</taxon>
        <taxon>Yinpterochiroptera</taxon>
        <taxon>Rhinolophoidea</taxon>
        <taxon>Rhinolophidae</taxon>
        <taxon>Rhinolophinae</taxon>
        <taxon>Rhinolophus</taxon>
    </lineage>
</organism>
<keyword evidence="13" id="KW-0539">Nucleus</keyword>
<reference evidence="17" key="1">
    <citation type="submission" date="2025-08" db="UniProtKB">
        <authorList>
            <consortium name="Ensembl"/>
        </authorList>
    </citation>
    <scope>IDENTIFICATION</scope>
</reference>
<dbReference type="SMART" id="SM00349">
    <property type="entry name" value="KRAB"/>
    <property type="match status" value="1"/>
</dbReference>
<dbReference type="InterPro" id="IPR001909">
    <property type="entry name" value="KRAB"/>
</dbReference>
<evidence type="ECO:0000313" key="18">
    <source>
        <dbReference type="Proteomes" id="UP000472240"/>
    </source>
</evidence>
<feature type="domain" description="C2H2-type" evidence="15">
    <location>
        <begin position="343"/>
        <end position="367"/>
    </location>
</feature>
<evidence type="ECO:0000256" key="14">
    <source>
        <dbReference type="PROSITE-ProRule" id="PRU00042"/>
    </source>
</evidence>
<keyword evidence="10" id="KW-0805">Transcription regulation</keyword>
<evidence type="ECO:0008006" key="19">
    <source>
        <dbReference type="Google" id="ProtNLM"/>
    </source>
</evidence>
<feature type="domain" description="KRAB" evidence="16">
    <location>
        <begin position="7"/>
        <end position="78"/>
    </location>
</feature>
<evidence type="ECO:0000256" key="10">
    <source>
        <dbReference type="ARBA" id="ARBA00023015"/>
    </source>
</evidence>
<dbReference type="PANTHER" id="PTHR24381:SF390">
    <property type="entry name" value="ZINC FINGER PROTEIN 37 HOMOLOG"/>
    <property type="match status" value="1"/>
</dbReference>
<dbReference type="GO" id="GO:0008270">
    <property type="term" value="F:zinc ion binding"/>
    <property type="evidence" value="ECO:0007669"/>
    <property type="project" value="UniProtKB-KW"/>
</dbReference>
<accession>A0A671FSF7</accession>
<keyword evidence="3" id="KW-0678">Repressor</keyword>
<evidence type="ECO:0000259" key="16">
    <source>
        <dbReference type="PROSITE" id="PS50805"/>
    </source>
</evidence>
<dbReference type="GO" id="GO:0005634">
    <property type="term" value="C:nucleus"/>
    <property type="evidence" value="ECO:0007669"/>
    <property type="project" value="UniProtKB-SubCell"/>
</dbReference>
<dbReference type="CDD" id="cd07765">
    <property type="entry name" value="KRAB_A-box"/>
    <property type="match status" value="1"/>
</dbReference>
<dbReference type="AlphaFoldDB" id="A0A671FSF7"/>
<dbReference type="InterPro" id="IPR036236">
    <property type="entry name" value="Znf_C2H2_sf"/>
</dbReference>
<dbReference type="GO" id="GO:0000981">
    <property type="term" value="F:DNA-binding transcription factor activity, RNA polymerase II-specific"/>
    <property type="evidence" value="ECO:0007669"/>
    <property type="project" value="TreeGrafter"/>
</dbReference>
<sequence>MLSQGSVSFEDVTVEFTQEEWPYLGPAQRAVYRDVMLENYSHLVSVGYCITKPQVIFKLEQGEQPWSLGEEFLNQRYPEYYKVDVHVTENQEKQEKALWQVIISNNKTLSKEGQKVIRKPINLDITPDFSRKMPCKCDSCRTNLSVVSELIVSGRNCSRKKTDYMNVYEKLQLDIKHERTLIGEQSYKYNKNVNAVSRKECHQKFQIVEQPFERNELGKVLHDETVVSCDKPYECKDCGKTFSQRITLCVHQRIHRGEKIYRCHECGKSFATHLYVHQRIHTGEKPYECNECGKTFPQNSSLRIHQRIHTGEKPYGCLECRKTFDNDSIFRVHQRIHTGEKPYECNECGKTFSQKTHLSTHQKYHTG</sequence>
<feature type="domain" description="C2H2-type" evidence="15">
    <location>
        <begin position="315"/>
        <end position="342"/>
    </location>
</feature>
<evidence type="ECO:0000313" key="17">
    <source>
        <dbReference type="Ensembl" id="ENSRFEP00010028553.1"/>
    </source>
</evidence>
<keyword evidence="18" id="KW-1185">Reference proteome</keyword>
<dbReference type="FunFam" id="3.30.160.60:FF:000057">
    <property type="entry name" value="Zinc finger with KRAB and SCAN domains 4"/>
    <property type="match status" value="1"/>
</dbReference>
<protein>
    <recommendedName>
        <fullName evidence="19">Zinc finger protein 658</fullName>
    </recommendedName>
</protein>
<dbReference type="GO" id="GO:0000977">
    <property type="term" value="F:RNA polymerase II transcription regulatory region sequence-specific DNA binding"/>
    <property type="evidence" value="ECO:0007669"/>
    <property type="project" value="TreeGrafter"/>
</dbReference>
<evidence type="ECO:0000256" key="8">
    <source>
        <dbReference type="ARBA" id="ARBA00022833"/>
    </source>
</evidence>
<dbReference type="Gene3D" id="3.30.160.60">
    <property type="entry name" value="Classic Zinc Finger"/>
    <property type="match status" value="5"/>
</dbReference>
<dbReference type="PANTHER" id="PTHR24381">
    <property type="entry name" value="ZINC FINGER PROTEIN"/>
    <property type="match status" value="1"/>
</dbReference>
<keyword evidence="6" id="KW-0677">Repeat</keyword>